<evidence type="ECO:0000256" key="1">
    <source>
        <dbReference type="ARBA" id="ARBA00001910"/>
    </source>
</evidence>
<evidence type="ECO:0000256" key="14">
    <source>
        <dbReference type="ARBA" id="ARBA00023180"/>
    </source>
</evidence>
<feature type="active site" description="Charge relay system" evidence="15">
    <location>
        <position position="504"/>
    </location>
</feature>
<protein>
    <recommendedName>
        <fullName evidence="4">tripeptidyl-peptidase II</fullName>
        <ecNumber evidence="4">3.4.14.10</ecNumber>
    </recommendedName>
</protein>
<dbReference type="EMBL" id="JAVHJO010000019">
    <property type="protein sequence ID" value="KAK6523176.1"/>
    <property type="molecule type" value="Genomic_DNA"/>
</dbReference>
<keyword evidence="14" id="KW-0325">Glycoprotein</keyword>
<dbReference type="GO" id="GO:0005576">
    <property type="term" value="C:extracellular region"/>
    <property type="evidence" value="ECO:0007669"/>
    <property type="project" value="UniProtKB-SubCell"/>
</dbReference>
<keyword evidence="13" id="KW-0865">Zymogen</keyword>
<evidence type="ECO:0000256" key="11">
    <source>
        <dbReference type="ARBA" id="ARBA00022837"/>
    </source>
</evidence>
<keyword evidence="10 15" id="KW-0720">Serine protease</keyword>
<evidence type="ECO:0000256" key="12">
    <source>
        <dbReference type="ARBA" id="ARBA00023026"/>
    </source>
</evidence>
<dbReference type="SMART" id="SM00944">
    <property type="entry name" value="Pro-kuma_activ"/>
    <property type="match status" value="1"/>
</dbReference>
<dbReference type="PROSITE" id="PS51695">
    <property type="entry name" value="SEDOLISIN"/>
    <property type="match status" value="1"/>
</dbReference>
<dbReference type="CDD" id="cd04056">
    <property type="entry name" value="Peptidases_S53"/>
    <property type="match status" value="1"/>
</dbReference>
<dbReference type="PANTHER" id="PTHR14218">
    <property type="entry name" value="PROTEASE S8 TRIPEPTIDYL PEPTIDASE I CLN2"/>
    <property type="match status" value="1"/>
</dbReference>
<comment type="subcellular location">
    <subcellularLocation>
        <location evidence="3">Secreted</location>
        <location evidence="3">Extracellular space</location>
    </subcellularLocation>
</comment>
<dbReference type="PANTHER" id="PTHR14218:SF10">
    <property type="entry name" value="PEPTIDASE S53 DOMAIN-CONTAINING PROTEIN"/>
    <property type="match status" value="1"/>
</dbReference>
<feature type="signal peptide" evidence="16">
    <location>
        <begin position="1"/>
        <end position="20"/>
    </location>
</feature>
<keyword evidence="19" id="KW-1185">Reference proteome</keyword>
<dbReference type="Proteomes" id="UP001365542">
    <property type="component" value="Unassembled WGS sequence"/>
</dbReference>
<keyword evidence="7 15" id="KW-0479">Metal-binding</keyword>
<name>A0AAV9WR80_9PEZI</name>
<dbReference type="GO" id="GO:0046872">
    <property type="term" value="F:metal ion binding"/>
    <property type="evidence" value="ECO:0007669"/>
    <property type="project" value="UniProtKB-UniRule"/>
</dbReference>
<comment type="caution">
    <text evidence="18">The sequence shown here is derived from an EMBL/GenBank/DDBJ whole genome shotgun (WGS) entry which is preliminary data.</text>
</comment>
<evidence type="ECO:0000256" key="7">
    <source>
        <dbReference type="ARBA" id="ARBA00022723"/>
    </source>
</evidence>
<dbReference type="GO" id="GO:0004252">
    <property type="term" value="F:serine-type endopeptidase activity"/>
    <property type="evidence" value="ECO:0007669"/>
    <property type="project" value="UniProtKB-UniRule"/>
</dbReference>
<gene>
    <name evidence="18" type="ORF">TWF694_006071</name>
</gene>
<evidence type="ECO:0000256" key="10">
    <source>
        <dbReference type="ARBA" id="ARBA00022825"/>
    </source>
</evidence>
<feature type="binding site" evidence="15">
    <location>
        <position position="575"/>
    </location>
    <ligand>
        <name>Ca(2+)</name>
        <dbReference type="ChEBI" id="CHEBI:29108"/>
    </ligand>
</feature>
<dbReference type="GO" id="GO:0006508">
    <property type="term" value="P:proteolysis"/>
    <property type="evidence" value="ECO:0007669"/>
    <property type="project" value="UniProtKB-KW"/>
</dbReference>
<feature type="binding site" evidence="15">
    <location>
        <position position="573"/>
    </location>
    <ligand>
        <name>Ca(2+)</name>
        <dbReference type="ChEBI" id="CHEBI:29108"/>
    </ligand>
</feature>
<evidence type="ECO:0000256" key="6">
    <source>
        <dbReference type="ARBA" id="ARBA00022670"/>
    </source>
</evidence>
<evidence type="ECO:0000313" key="19">
    <source>
        <dbReference type="Proteomes" id="UP001365542"/>
    </source>
</evidence>
<keyword evidence="12" id="KW-0843">Virulence</keyword>
<keyword evidence="5" id="KW-0964">Secreted</keyword>
<dbReference type="Gene3D" id="3.40.50.200">
    <property type="entry name" value="Peptidase S8/S53 domain"/>
    <property type="match status" value="1"/>
</dbReference>
<evidence type="ECO:0000256" key="9">
    <source>
        <dbReference type="ARBA" id="ARBA00022801"/>
    </source>
</evidence>
<dbReference type="AlphaFoldDB" id="A0AAV9WR80"/>
<keyword evidence="11 15" id="KW-0106">Calcium</keyword>
<proteinExistence type="predicted"/>
<dbReference type="InterPro" id="IPR023828">
    <property type="entry name" value="Peptidase_S8_Ser-AS"/>
</dbReference>
<evidence type="ECO:0000313" key="18">
    <source>
        <dbReference type="EMBL" id="KAK6523176.1"/>
    </source>
</evidence>
<accession>A0AAV9WR80</accession>
<evidence type="ECO:0000256" key="15">
    <source>
        <dbReference type="PROSITE-ProRule" id="PRU01032"/>
    </source>
</evidence>
<dbReference type="EC" id="3.4.14.10" evidence="4"/>
<evidence type="ECO:0000256" key="13">
    <source>
        <dbReference type="ARBA" id="ARBA00023145"/>
    </source>
</evidence>
<evidence type="ECO:0000256" key="5">
    <source>
        <dbReference type="ARBA" id="ARBA00022525"/>
    </source>
</evidence>
<dbReference type="InterPro" id="IPR000209">
    <property type="entry name" value="Peptidase_S8/S53_dom"/>
</dbReference>
<dbReference type="Pfam" id="PF00082">
    <property type="entry name" value="Peptidase_S8"/>
    <property type="match status" value="1"/>
</dbReference>
<comment type="function">
    <text evidence="2">Secreted tripeptidyl-peptidase which degrades proteins at acidic pHs and is involved in virulence.</text>
</comment>
<dbReference type="Pfam" id="PF09286">
    <property type="entry name" value="Pro-kuma_activ"/>
    <property type="match status" value="1"/>
</dbReference>
<dbReference type="GO" id="GO:0008240">
    <property type="term" value="F:tripeptidyl-peptidase activity"/>
    <property type="evidence" value="ECO:0007669"/>
    <property type="project" value="UniProtKB-EC"/>
</dbReference>
<dbReference type="SUPFAM" id="SSF54897">
    <property type="entry name" value="Protease propeptides/inhibitors"/>
    <property type="match status" value="1"/>
</dbReference>
<dbReference type="PROSITE" id="PS00138">
    <property type="entry name" value="SUBTILASE_SER"/>
    <property type="match status" value="1"/>
</dbReference>
<keyword evidence="8 16" id="KW-0732">Signal</keyword>
<dbReference type="FunFam" id="3.40.50.200:FF:000015">
    <property type="entry name" value="Tripeptidyl peptidase A"/>
    <property type="match status" value="1"/>
</dbReference>
<feature type="binding site" evidence="15">
    <location>
        <position position="549"/>
    </location>
    <ligand>
        <name>Ca(2+)</name>
        <dbReference type="ChEBI" id="CHEBI:29108"/>
    </ligand>
</feature>
<dbReference type="SUPFAM" id="SSF52743">
    <property type="entry name" value="Subtilisin-like"/>
    <property type="match status" value="1"/>
</dbReference>
<feature type="active site" description="Charge relay system" evidence="15">
    <location>
        <position position="299"/>
    </location>
</feature>
<feature type="binding site" evidence="15">
    <location>
        <position position="548"/>
    </location>
    <ligand>
        <name>Ca(2+)</name>
        <dbReference type="ChEBI" id="CHEBI:29108"/>
    </ligand>
</feature>
<evidence type="ECO:0000259" key="17">
    <source>
        <dbReference type="PROSITE" id="PS51695"/>
    </source>
</evidence>
<feature type="chain" id="PRO_5043945390" description="tripeptidyl-peptidase II" evidence="16">
    <location>
        <begin position="21"/>
        <end position="591"/>
    </location>
</feature>
<evidence type="ECO:0000256" key="2">
    <source>
        <dbReference type="ARBA" id="ARBA00002451"/>
    </source>
</evidence>
<dbReference type="CDD" id="cd11377">
    <property type="entry name" value="Pro-peptidase_S53"/>
    <property type="match status" value="1"/>
</dbReference>
<dbReference type="InterPro" id="IPR050819">
    <property type="entry name" value="Tripeptidyl-peptidase_I"/>
</dbReference>
<evidence type="ECO:0000256" key="16">
    <source>
        <dbReference type="SAM" id="SignalP"/>
    </source>
</evidence>
<organism evidence="18 19">
    <name type="scientific">Orbilia ellipsospora</name>
    <dbReference type="NCBI Taxonomy" id="2528407"/>
    <lineage>
        <taxon>Eukaryota</taxon>
        <taxon>Fungi</taxon>
        <taxon>Dikarya</taxon>
        <taxon>Ascomycota</taxon>
        <taxon>Pezizomycotina</taxon>
        <taxon>Orbiliomycetes</taxon>
        <taxon>Orbiliales</taxon>
        <taxon>Orbiliaceae</taxon>
        <taxon>Orbilia</taxon>
    </lineage>
</organism>
<comment type="catalytic activity">
    <reaction evidence="1">
        <text>Release of an N-terminal tripeptide from a polypeptide.</text>
        <dbReference type="EC" id="3.4.14.10"/>
    </reaction>
</comment>
<dbReference type="InterPro" id="IPR015366">
    <property type="entry name" value="S53_propep"/>
</dbReference>
<comment type="cofactor">
    <cofactor evidence="15">
        <name>Ca(2+)</name>
        <dbReference type="ChEBI" id="CHEBI:29108"/>
    </cofactor>
    <text evidence="15">Binds 1 Ca(2+) ion per subunit.</text>
</comment>
<keyword evidence="6 15" id="KW-0645">Protease</keyword>
<evidence type="ECO:0000256" key="3">
    <source>
        <dbReference type="ARBA" id="ARBA00004239"/>
    </source>
</evidence>
<feature type="active site" description="Charge relay system" evidence="15">
    <location>
        <position position="295"/>
    </location>
</feature>
<evidence type="ECO:0000256" key="8">
    <source>
        <dbReference type="ARBA" id="ARBA00022729"/>
    </source>
</evidence>
<evidence type="ECO:0000256" key="4">
    <source>
        <dbReference type="ARBA" id="ARBA00012462"/>
    </source>
</evidence>
<dbReference type="InterPro" id="IPR030400">
    <property type="entry name" value="Sedolisin_dom"/>
</dbReference>
<dbReference type="InterPro" id="IPR036852">
    <property type="entry name" value="Peptidase_S8/S53_dom_sf"/>
</dbReference>
<sequence>MHISKLAVFLPALLYSIVDAHPLASYGTFESLAAVPRGWEEISGRAVDPSTPIKLRIHLSQQNVPEFERAVIEMSTPDHVSYGNHMTQAQIDAMLRPHEETTNAVKTWLESQGLSKDLTFKNDWIVLDTTVGQAESLLQAKYKVFQNNKTGAKVVRTLSYSLPRDLHSRVALIQPTTLFGGTSAMKNTIHKIESPSVLKSSGGLRVVNDGPKVSASCGSSITPDCLATLYKYKGYKATASNNKIGVNGFLEQYAQNKDLTSFLNKYIPSAKNTTFSCQPVNGGLCTQGSHSDFTEANLDIQYTVSATLPHPNIYFSTAGRPPVVGDDSDNNNEPYLEWLEHVLGLSDDALPQTITTSYGDDEHTVPPSYADKVCNMFAQLGARGVSVMFSSGDSGPGSDCEINGKAAFIPTFPATCPFVTSVGGTVGVSPEQAVDFSSGGFSNYFARPDYQNAAVSNYLATQSDPKAFAPYFNATGRGFPDISAQGSRFHVMIGGSDQLVSGTSASSPAFAAVIGLLNGDRITKGKKPLGFLNPWLYSVAAQKKGLVDITKGTSSGCEGSSTIRNAGWKAVTGWDPVTGLGTPDFSVLQNL</sequence>
<reference evidence="18 19" key="1">
    <citation type="submission" date="2019-10" db="EMBL/GenBank/DDBJ databases">
        <authorList>
            <person name="Palmer J.M."/>
        </authorList>
    </citation>
    <scope>NUCLEOTIDE SEQUENCE [LARGE SCALE GENOMIC DNA]</scope>
    <source>
        <strain evidence="18 19">TWF694</strain>
    </source>
</reference>
<feature type="domain" description="Peptidase S53" evidence="17">
    <location>
        <begin position="220"/>
        <end position="591"/>
    </location>
</feature>
<keyword evidence="9 15" id="KW-0378">Hydrolase</keyword>